<sequence>MHRFPCSVCRVVWLFTSREHRTESCQEEFQWDGRGNICGLKERGWVGRGTEDMDQRHTNTSLCSFTADGEGQICSVLPAKPRKGAETCRMELGKGQQASLLYTLYKLVLLVQHVLLFFCDVFPLTPLMNF</sequence>
<gene>
    <name evidence="2" type="ORF">AMECASPLE_011922</name>
</gene>
<name>A0ABV0ZC37_9TELE</name>
<organism evidence="2 3">
    <name type="scientific">Ameca splendens</name>
    <dbReference type="NCBI Taxonomy" id="208324"/>
    <lineage>
        <taxon>Eukaryota</taxon>
        <taxon>Metazoa</taxon>
        <taxon>Chordata</taxon>
        <taxon>Craniata</taxon>
        <taxon>Vertebrata</taxon>
        <taxon>Euteleostomi</taxon>
        <taxon>Actinopterygii</taxon>
        <taxon>Neopterygii</taxon>
        <taxon>Teleostei</taxon>
        <taxon>Neoteleostei</taxon>
        <taxon>Acanthomorphata</taxon>
        <taxon>Ovalentaria</taxon>
        <taxon>Atherinomorphae</taxon>
        <taxon>Cyprinodontiformes</taxon>
        <taxon>Goodeidae</taxon>
        <taxon>Ameca</taxon>
    </lineage>
</organism>
<keyword evidence="1" id="KW-1133">Transmembrane helix</keyword>
<dbReference type="Proteomes" id="UP001469553">
    <property type="component" value="Unassembled WGS sequence"/>
</dbReference>
<accession>A0ABV0ZC37</accession>
<keyword evidence="3" id="KW-1185">Reference proteome</keyword>
<keyword evidence="1" id="KW-0472">Membrane</keyword>
<feature type="transmembrane region" description="Helical" evidence="1">
    <location>
        <begin position="104"/>
        <end position="124"/>
    </location>
</feature>
<comment type="caution">
    <text evidence="2">The sequence shown here is derived from an EMBL/GenBank/DDBJ whole genome shotgun (WGS) entry which is preliminary data.</text>
</comment>
<proteinExistence type="predicted"/>
<evidence type="ECO:0000313" key="3">
    <source>
        <dbReference type="Proteomes" id="UP001469553"/>
    </source>
</evidence>
<reference evidence="2 3" key="1">
    <citation type="submission" date="2021-06" db="EMBL/GenBank/DDBJ databases">
        <authorList>
            <person name="Palmer J.M."/>
        </authorList>
    </citation>
    <scope>NUCLEOTIDE SEQUENCE [LARGE SCALE GENOMIC DNA]</scope>
    <source>
        <strain evidence="2 3">AS_MEX2019</strain>
        <tissue evidence="2">Muscle</tissue>
    </source>
</reference>
<dbReference type="EMBL" id="JAHRIP010057161">
    <property type="protein sequence ID" value="MEQ2302958.1"/>
    <property type="molecule type" value="Genomic_DNA"/>
</dbReference>
<protein>
    <submittedName>
        <fullName evidence="2">Uncharacterized protein</fullName>
    </submittedName>
</protein>
<keyword evidence="1" id="KW-0812">Transmembrane</keyword>
<evidence type="ECO:0000313" key="2">
    <source>
        <dbReference type="EMBL" id="MEQ2302958.1"/>
    </source>
</evidence>
<evidence type="ECO:0000256" key="1">
    <source>
        <dbReference type="SAM" id="Phobius"/>
    </source>
</evidence>